<feature type="domain" description="CN hydrolase" evidence="3">
    <location>
        <begin position="2"/>
        <end position="276"/>
    </location>
</feature>
<evidence type="ECO:0000313" key="4">
    <source>
        <dbReference type="EMBL" id="MBD5771047.1"/>
    </source>
</evidence>
<evidence type="ECO:0000313" key="5">
    <source>
        <dbReference type="Proteomes" id="UP000604161"/>
    </source>
</evidence>
<keyword evidence="4" id="KW-0378">Hydrolase</keyword>
<comment type="similarity">
    <text evidence="1">Belongs to the carbon-nitrogen hydrolase superfamily. Nitrilase family.</text>
</comment>
<dbReference type="InterPro" id="IPR003010">
    <property type="entry name" value="C-N_Hydrolase"/>
</dbReference>
<keyword evidence="5" id="KW-1185">Reference proteome</keyword>
<dbReference type="InterPro" id="IPR000132">
    <property type="entry name" value="Nitrilase/CN_hydratase_CS"/>
</dbReference>
<comment type="caution">
    <text evidence="4">The sequence shown here is derived from an EMBL/GenBank/DDBJ whole genome shotgun (WGS) entry which is preliminary data.</text>
</comment>
<proteinExistence type="inferred from homology"/>
<dbReference type="GO" id="GO:0016787">
    <property type="term" value="F:hydrolase activity"/>
    <property type="evidence" value="ECO:0007669"/>
    <property type="project" value="UniProtKB-KW"/>
</dbReference>
<evidence type="ECO:0000256" key="2">
    <source>
        <dbReference type="PROSITE-ProRule" id="PRU10139"/>
    </source>
</evidence>
<dbReference type="PROSITE" id="PS00920">
    <property type="entry name" value="NITRIL_CHT_1"/>
    <property type="match status" value="1"/>
</dbReference>
<dbReference type="Gene3D" id="3.60.110.10">
    <property type="entry name" value="Carbon-nitrogen hydrolase"/>
    <property type="match status" value="1"/>
</dbReference>
<protein>
    <submittedName>
        <fullName evidence="4">Carbon-nitrogen hydrolase family protein</fullName>
    </submittedName>
</protein>
<sequence length="326" mass="36025">MEKIAIVQEAPVLLDLEKGVKKAAKLIREAGKEGADLVVFPECWLTGYPAWVFEMAGWDCSNARHWYAKFLAQCPTAEDDALLPIRKAAIDAGVHIVMGFNEKPRTSSGSIFNSTMTIGPKGDTLNIHRKLILTLTERNIWAQGDASGLKVIESDIGRIGSLICWEHWHPLARHTLHHQDEQIHIACWPDMADSHAIASRHYAFEGRCFVVAAAQYLTTDDVPDELVEAYRAGTGAPNEISNVLFNGGSGVIGPDGNWVTEQVFGESKIIYTDIDLTDTVKFKQDLDIVGHYSRDDIFQLSVNCTTPQGLIVKNDVDVNNTKNPAE</sequence>
<gene>
    <name evidence="4" type="ORF">IF202_08270</name>
</gene>
<dbReference type="Proteomes" id="UP000604161">
    <property type="component" value="Unassembled WGS sequence"/>
</dbReference>
<dbReference type="PANTHER" id="PTHR46044">
    <property type="entry name" value="NITRILASE"/>
    <property type="match status" value="1"/>
</dbReference>
<reference evidence="4 5" key="1">
    <citation type="submission" date="2020-09" db="EMBL/GenBank/DDBJ databases">
        <title>Marinomonas sp. nov., isolated from the cysticercosis algae of Qingdao, China.</title>
        <authorList>
            <person name="Sun X."/>
        </authorList>
    </citation>
    <scope>NUCLEOTIDE SEQUENCE [LARGE SCALE GENOMIC DNA]</scope>
    <source>
        <strain evidence="4 5">SM2066</strain>
    </source>
</reference>
<dbReference type="PANTHER" id="PTHR46044:SF1">
    <property type="entry name" value="CN HYDROLASE DOMAIN-CONTAINING PROTEIN"/>
    <property type="match status" value="1"/>
</dbReference>
<evidence type="ECO:0000259" key="3">
    <source>
        <dbReference type="PROSITE" id="PS50263"/>
    </source>
</evidence>
<evidence type="ECO:0000256" key="1">
    <source>
        <dbReference type="ARBA" id="ARBA00008129"/>
    </source>
</evidence>
<dbReference type="InterPro" id="IPR036526">
    <property type="entry name" value="C-N_Hydrolase_sf"/>
</dbReference>
<organism evidence="4 5">
    <name type="scientific">Marinomonas colpomeniae</name>
    <dbReference type="NCBI Taxonomy" id="2774408"/>
    <lineage>
        <taxon>Bacteria</taxon>
        <taxon>Pseudomonadati</taxon>
        <taxon>Pseudomonadota</taxon>
        <taxon>Gammaproteobacteria</taxon>
        <taxon>Oceanospirillales</taxon>
        <taxon>Oceanospirillaceae</taxon>
        <taxon>Marinomonas</taxon>
    </lineage>
</organism>
<dbReference type="Pfam" id="PF00795">
    <property type="entry name" value="CN_hydrolase"/>
    <property type="match status" value="1"/>
</dbReference>
<feature type="active site" description="Proton acceptor" evidence="2">
    <location>
        <position position="42"/>
    </location>
</feature>
<accession>A0ABR8P177</accession>
<dbReference type="InterPro" id="IPR044149">
    <property type="entry name" value="Nitrilases_CHs"/>
</dbReference>
<dbReference type="PROSITE" id="PS50263">
    <property type="entry name" value="CN_HYDROLASE"/>
    <property type="match status" value="1"/>
</dbReference>
<dbReference type="CDD" id="cd07564">
    <property type="entry name" value="nitrilases_CHs"/>
    <property type="match status" value="1"/>
</dbReference>
<dbReference type="SUPFAM" id="SSF56317">
    <property type="entry name" value="Carbon-nitrogen hydrolase"/>
    <property type="match status" value="1"/>
</dbReference>
<dbReference type="EMBL" id="JACYFC010000002">
    <property type="protein sequence ID" value="MBD5771047.1"/>
    <property type="molecule type" value="Genomic_DNA"/>
</dbReference>
<name>A0ABR8P177_9GAMM</name>